<keyword evidence="2" id="KW-1185">Reference proteome</keyword>
<evidence type="ECO:0000313" key="1">
    <source>
        <dbReference type="EMBL" id="TVP40260.1"/>
    </source>
</evidence>
<gene>
    <name evidence="1" type="ORF">NARC_90166</name>
</gene>
<protein>
    <submittedName>
        <fullName evidence="1">Uncharacterized protein</fullName>
    </submittedName>
</protein>
<reference evidence="1 2" key="1">
    <citation type="journal article" date="2019" name="Front. Microbiol.">
        <title>Ammonia Oxidation by the Arctic Terrestrial Thaumarchaeote Candidatus Nitrosocosmicus arcticus Is Stimulated by Increasing Temperatures.</title>
        <authorList>
            <person name="Alves R.J.E."/>
            <person name="Kerou M."/>
            <person name="Zappe A."/>
            <person name="Bittner R."/>
            <person name="Abby S.S."/>
            <person name="Schmidt H.A."/>
            <person name="Pfeifer K."/>
            <person name="Schleper C."/>
        </authorList>
    </citation>
    <scope>NUCLEOTIDE SEQUENCE [LARGE SCALE GENOMIC DNA]</scope>
    <source>
        <strain evidence="1 2">Kfb</strain>
    </source>
</reference>
<dbReference type="Proteomes" id="UP000315289">
    <property type="component" value="Unassembled WGS sequence"/>
</dbReference>
<accession>A0A557SUI0</accession>
<dbReference type="OrthoDB" id="8992at2157"/>
<dbReference type="EMBL" id="VOAH01000009">
    <property type="protein sequence ID" value="TVP40260.1"/>
    <property type="molecule type" value="Genomic_DNA"/>
</dbReference>
<dbReference type="RefSeq" id="WP_144732100.1">
    <property type="nucleotide sequence ID" value="NZ_ML675585.1"/>
</dbReference>
<proteinExistence type="predicted"/>
<comment type="caution">
    <text evidence="1">The sequence shown here is derived from an EMBL/GenBank/DDBJ whole genome shotgun (WGS) entry which is preliminary data.</text>
</comment>
<evidence type="ECO:0000313" key="2">
    <source>
        <dbReference type="Proteomes" id="UP000315289"/>
    </source>
</evidence>
<organism evidence="1 2">
    <name type="scientific">Candidatus Nitrosocosmicus arcticus</name>
    <dbReference type="NCBI Taxonomy" id="2035267"/>
    <lineage>
        <taxon>Archaea</taxon>
        <taxon>Nitrososphaerota</taxon>
        <taxon>Nitrososphaeria</taxon>
        <taxon>Nitrososphaerales</taxon>
        <taxon>Nitrososphaeraceae</taxon>
        <taxon>Candidatus Nitrosocosmicus</taxon>
    </lineage>
</organism>
<sequence length="79" mass="8790">MIMNQNLKNVLKVSCIVFSILILAQLMVIEPANALTRYFNCVTRTANNNGTFSLENAEACYDKVFKGALDNDEFGKPLS</sequence>
<dbReference type="AlphaFoldDB" id="A0A557SUI0"/>
<name>A0A557SUI0_9ARCH</name>